<feature type="DNA-binding region" description="OmpR/PhoB-type" evidence="5">
    <location>
        <begin position="124"/>
        <end position="220"/>
    </location>
</feature>
<dbReference type="InterPro" id="IPR039420">
    <property type="entry name" value="WalR-like"/>
</dbReference>
<dbReference type="InterPro" id="IPR036388">
    <property type="entry name" value="WH-like_DNA-bd_sf"/>
</dbReference>
<dbReference type="InterPro" id="IPR001867">
    <property type="entry name" value="OmpR/PhoB-type_DNA-bd"/>
</dbReference>
<dbReference type="OrthoDB" id="9802426at2"/>
<sequence length="222" mass="23645">MRIAIVEDNRPLAGGIAKAFEAEGHGVDLLHVGTGAADFLLGEKLDLIILDVNLPGCSGLEILESLRGAGNHAPVILLTARDAIEDKVSGLDLGADDYLTKPFELAELLARARALLRRADKEIATTSQLGRVVIDSAARQVSVDGAVIDLPRREFALLEALMSSRGGVVSKTQILDHLYGTGAEVEESAVELYVHRLRKKLAGSGTEIKTVRGLGYCLRSVA</sequence>
<feature type="domain" description="Response regulatory" evidence="6">
    <location>
        <begin position="2"/>
        <end position="116"/>
    </location>
</feature>
<dbReference type="Proteomes" id="UP000291301">
    <property type="component" value="Unassembled WGS sequence"/>
</dbReference>
<dbReference type="GO" id="GO:0005829">
    <property type="term" value="C:cytosol"/>
    <property type="evidence" value="ECO:0007669"/>
    <property type="project" value="TreeGrafter"/>
</dbReference>
<dbReference type="RefSeq" id="WP_131569409.1">
    <property type="nucleotide sequence ID" value="NZ_JAINFK010000006.1"/>
</dbReference>
<dbReference type="GO" id="GO:0000156">
    <property type="term" value="F:phosphorelay response regulator activity"/>
    <property type="evidence" value="ECO:0007669"/>
    <property type="project" value="TreeGrafter"/>
</dbReference>
<keyword evidence="1" id="KW-0805">Transcription regulation</keyword>
<dbReference type="CDD" id="cd00383">
    <property type="entry name" value="trans_reg_C"/>
    <property type="match status" value="1"/>
</dbReference>
<dbReference type="Gene3D" id="1.10.10.10">
    <property type="entry name" value="Winged helix-like DNA-binding domain superfamily/Winged helix DNA-binding domain"/>
    <property type="match status" value="1"/>
</dbReference>
<evidence type="ECO:0000256" key="1">
    <source>
        <dbReference type="ARBA" id="ARBA00023015"/>
    </source>
</evidence>
<evidence type="ECO:0000259" key="6">
    <source>
        <dbReference type="PROSITE" id="PS50110"/>
    </source>
</evidence>
<dbReference type="Pfam" id="PF00072">
    <property type="entry name" value="Response_reg"/>
    <property type="match status" value="1"/>
</dbReference>
<evidence type="ECO:0000259" key="7">
    <source>
        <dbReference type="PROSITE" id="PS51755"/>
    </source>
</evidence>
<gene>
    <name evidence="8" type="ORF">E0D97_12450</name>
</gene>
<reference evidence="8 9" key="1">
    <citation type="journal article" date="2015" name="Antonie Van Leeuwenhoek">
        <title>Oricola cellulosilytica gen. nov., sp. nov., a cellulose-degrading bacterium of the family Phyllobacteriaceae isolated from surface seashore water, and emended descriptions of Mesorhizobium loti and Phyllobacterium myrsinacearum.</title>
        <authorList>
            <person name="Hameed A."/>
            <person name="Shahina M."/>
            <person name="Lai W.A."/>
            <person name="Lin S.Y."/>
            <person name="Young L.S."/>
            <person name="Liu Y.C."/>
            <person name="Hsu Y.H."/>
            <person name="Young C.C."/>
        </authorList>
    </citation>
    <scope>NUCLEOTIDE SEQUENCE [LARGE SCALE GENOMIC DNA]</scope>
    <source>
        <strain evidence="8 9">KCTC 52183</strain>
    </source>
</reference>
<accession>A0A4R0P8A3</accession>
<dbReference type="Pfam" id="PF00486">
    <property type="entry name" value="Trans_reg_C"/>
    <property type="match status" value="1"/>
</dbReference>
<comment type="caution">
    <text evidence="8">The sequence shown here is derived from an EMBL/GenBank/DDBJ whole genome shotgun (WGS) entry which is preliminary data.</text>
</comment>
<dbReference type="EMBL" id="SJST01000005">
    <property type="protein sequence ID" value="TCD13302.1"/>
    <property type="molecule type" value="Genomic_DNA"/>
</dbReference>
<proteinExistence type="predicted"/>
<dbReference type="PANTHER" id="PTHR48111:SF67">
    <property type="entry name" value="TRANSCRIPTIONAL REGULATORY PROTEIN TCTD"/>
    <property type="match status" value="1"/>
</dbReference>
<dbReference type="GO" id="GO:0006355">
    <property type="term" value="P:regulation of DNA-templated transcription"/>
    <property type="evidence" value="ECO:0007669"/>
    <property type="project" value="InterPro"/>
</dbReference>
<dbReference type="GO" id="GO:0000976">
    <property type="term" value="F:transcription cis-regulatory region binding"/>
    <property type="evidence" value="ECO:0007669"/>
    <property type="project" value="TreeGrafter"/>
</dbReference>
<evidence type="ECO:0000313" key="8">
    <source>
        <dbReference type="EMBL" id="TCD13302.1"/>
    </source>
</evidence>
<dbReference type="InterPro" id="IPR001789">
    <property type="entry name" value="Sig_transdc_resp-reg_receiver"/>
</dbReference>
<evidence type="ECO:0000313" key="9">
    <source>
        <dbReference type="Proteomes" id="UP000291301"/>
    </source>
</evidence>
<dbReference type="PROSITE" id="PS50110">
    <property type="entry name" value="RESPONSE_REGULATORY"/>
    <property type="match status" value="1"/>
</dbReference>
<evidence type="ECO:0000256" key="3">
    <source>
        <dbReference type="ARBA" id="ARBA00023163"/>
    </source>
</evidence>
<dbReference type="InterPro" id="IPR016032">
    <property type="entry name" value="Sig_transdc_resp-reg_C-effctor"/>
</dbReference>
<dbReference type="SMART" id="SM00862">
    <property type="entry name" value="Trans_reg_C"/>
    <property type="match status" value="1"/>
</dbReference>
<keyword evidence="9" id="KW-1185">Reference proteome</keyword>
<name>A0A4R0P8A3_9HYPH</name>
<dbReference type="AlphaFoldDB" id="A0A4R0P8A3"/>
<protein>
    <submittedName>
        <fullName evidence="8">Response regulator transcription factor</fullName>
    </submittedName>
</protein>
<keyword evidence="3" id="KW-0804">Transcription</keyword>
<evidence type="ECO:0000256" key="4">
    <source>
        <dbReference type="PROSITE-ProRule" id="PRU00169"/>
    </source>
</evidence>
<dbReference type="Gene3D" id="3.40.50.2300">
    <property type="match status" value="1"/>
</dbReference>
<feature type="domain" description="OmpR/PhoB-type" evidence="7">
    <location>
        <begin position="124"/>
        <end position="220"/>
    </location>
</feature>
<dbReference type="InterPro" id="IPR011006">
    <property type="entry name" value="CheY-like_superfamily"/>
</dbReference>
<dbReference type="Gene3D" id="6.10.250.690">
    <property type="match status" value="1"/>
</dbReference>
<organism evidence="8 9">
    <name type="scientific">Oricola cellulosilytica</name>
    <dbReference type="NCBI Taxonomy" id="1429082"/>
    <lineage>
        <taxon>Bacteria</taxon>
        <taxon>Pseudomonadati</taxon>
        <taxon>Pseudomonadota</taxon>
        <taxon>Alphaproteobacteria</taxon>
        <taxon>Hyphomicrobiales</taxon>
        <taxon>Ahrensiaceae</taxon>
        <taxon>Oricola</taxon>
    </lineage>
</organism>
<keyword evidence="2 5" id="KW-0238">DNA-binding</keyword>
<keyword evidence="4" id="KW-0597">Phosphoprotein</keyword>
<dbReference type="PROSITE" id="PS51755">
    <property type="entry name" value="OMPR_PHOB"/>
    <property type="match status" value="1"/>
</dbReference>
<evidence type="ECO:0000256" key="5">
    <source>
        <dbReference type="PROSITE-ProRule" id="PRU01091"/>
    </source>
</evidence>
<dbReference type="SUPFAM" id="SSF52172">
    <property type="entry name" value="CheY-like"/>
    <property type="match status" value="1"/>
</dbReference>
<dbReference type="SUPFAM" id="SSF46894">
    <property type="entry name" value="C-terminal effector domain of the bipartite response regulators"/>
    <property type="match status" value="1"/>
</dbReference>
<dbReference type="PANTHER" id="PTHR48111">
    <property type="entry name" value="REGULATOR OF RPOS"/>
    <property type="match status" value="1"/>
</dbReference>
<dbReference type="SMART" id="SM00448">
    <property type="entry name" value="REC"/>
    <property type="match status" value="1"/>
</dbReference>
<evidence type="ECO:0000256" key="2">
    <source>
        <dbReference type="ARBA" id="ARBA00023125"/>
    </source>
</evidence>
<dbReference type="GO" id="GO:0032993">
    <property type="term" value="C:protein-DNA complex"/>
    <property type="evidence" value="ECO:0007669"/>
    <property type="project" value="TreeGrafter"/>
</dbReference>
<feature type="modified residue" description="4-aspartylphosphate" evidence="4">
    <location>
        <position position="51"/>
    </location>
</feature>